<organism evidence="3 4">
    <name type="scientific">Eruca vesicaria subsp. sativa</name>
    <name type="common">Garden rocket</name>
    <name type="synonym">Eruca sativa</name>
    <dbReference type="NCBI Taxonomy" id="29727"/>
    <lineage>
        <taxon>Eukaryota</taxon>
        <taxon>Viridiplantae</taxon>
        <taxon>Streptophyta</taxon>
        <taxon>Embryophyta</taxon>
        <taxon>Tracheophyta</taxon>
        <taxon>Spermatophyta</taxon>
        <taxon>Magnoliopsida</taxon>
        <taxon>eudicotyledons</taxon>
        <taxon>Gunneridae</taxon>
        <taxon>Pentapetalae</taxon>
        <taxon>rosids</taxon>
        <taxon>malvids</taxon>
        <taxon>Brassicales</taxon>
        <taxon>Brassicaceae</taxon>
        <taxon>Brassiceae</taxon>
        <taxon>Eruca</taxon>
    </lineage>
</organism>
<feature type="transmembrane region" description="Helical" evidence="1">
    <location>
        <begin position="65"/>
        <end position="91"/>
    </location>
</feature>
<keyword evidence="1" id="KW-1133">Transmembrane helix</keyword>
<keyword evidence="1" id="KW-0812">Transmembrane</keyword>
<dbReference type="InterPro" id="IPR013581">
    <property type="entry name" value="PDR_assoc"/>
</dbReference>
<name>A0ABC8KVH1_ERUVS</name>
<accession>A0ABC8KVH1</accession>
<keyword evidence="1" id="KW-0472">Membrane</keyword>
<dbReference type="AlphaFoldDB" id="A0ABC8KVH1"/>
<gene>
    <name evidence="3" type="ORF">ERUC_LOCUS28987</name>
</gene>
<evidence type="ECO:0000313" key="3">
    <source>
        <dbReference type="EMBL" id="CAH8363231.1"/>
    </source>
</evidence>
<comment type="caution">
    <text evidence="3">The sequence shown here is derived from an EMBL/GenBank/DDBJ whole genome shotgun (WGS) entry which is preliminary data.</text>
</comment>
<dbReference type="EMBL" id="CAKOAT010355154">
    <property type="protein sequence ID" value="CAH8363231.1"/>
    <property type="molecule type" value="Genomic_DNA"/>
</dbReference>
<dbReference type="PANTHER" id="PTHR48040:SF28">
    <property type="entry name" value="ABC TRANSPORTER G FAMILY MEMBER 39-LIKE"/>
    <property type="match status" value="1"/>
</dbReference>
<dbReference type="Pfam" id="PF08370">
    <property type="entry name" value="PDR_assoc"/>
    <property type="match status" value="1"/>
</dbReference>
<evidence type="ECO:0000313" key="4">
    <source>
        <dbReference type="Proteomes" id="UP001642260"/>
    </source>
</evidence>
<protein>
    <recommendedName>
        <fullName evidence="2">Plant PDR ABC transporter associated domain-containing protein</fullName>
    </recommendedName>
</protein>
<sequence length="109" mass="12363">MGSFFYEVRFLSGGGGPIGYLLSPMISTVNEMFAPGWMNKMAFDNRTRLGTMVLRNWDVYHNRNWYWIGVGALLGFTVLFNLLFTLVLTYLNPLGKKAGLLPEEESEDS</sequence>
<feature type="domain" description="Plant PDR ABC transporter associated" evidence="2">
    <location>
        <begin position="37"/>
        <end position="98"/>
    </location>
</feature>
<dbReference type="PANTHER" id="PTHR48040">
    <property type="entry name" value="PLEIOTROPIC DRUG RESISTANCE PROTEIN 1-LIKE ISOFORM X1"/>
    <property type="match status" value="1"/>
</dbReference>
<evidence type="ECO:0000256" key="1">
    <source>
        <dbReference type="SAM" id="Phobius"/>
    </source>
</evidence>
<keyword evidence="4" id="KW-1185">Reference proteome</keyword>
<dbReference type="Proteomes" id="UP001642260">
    <property type="component" value="Unassembled WGS sequence"/>
</dbReference>
<reference evidence="3 4" key="1">
    <citation type="submission" date="2022-03" db="EMBL/GenBank/DDBJ databases">
        <authorList>
            <person name="Macdonald S."/>
            <person name="Ahmed S."/>
            <person name="Newling K."/>
        </authorList>
    </citation>
    <scope>NUCLEOTIDE SEQUENCE [LARGE SCALE GENOMIC DNA]</scope>
</reference>
<evidence type="ECO:0000259" key="2">
    <source>
        <dbReference type="Pfam" id="PF08370"/>
    </source>
</evidence>
<proteinExistence type="predicted"/>